<dbReference type="PROSITE" id="PS00198">
    <property type="entry name" value="4FE4S_FER_1"/>
    <property type="match status" value="1"/>
</dbReference>
<evidence type="ECO:0000256" key="1">
    <source>
        <dbReference type="ARBA" id="ARBA00022485"/>
    </source>
</evidence>
<organism evidence="6 7">
    <name type="scientific">Candidatus Wallbacteria bacterium HGW-Wallbacteria-1</name>
    <dbReference type="NCBI Taxonomy" id="2013854"/>
    <lineage>
        <taxon>Bacteria</taxon>
        <taxon>Candidatus Walliibacteriota</taxon>
    </lineage>
</organism>
<dbReference type="Pfam" id="PF12838">
    <property type="entry name" value="Fer4_7"/>
    <property type="match status" value="1"/>
</dbReference>
<dbReference type="PANTHER" id="PTHR24960">
    <property type="entry name" value="PHOTOSYSTEM I IRON-SULFUR CENTER-RELATED"/>
    <property type="match status" value="1"/>
</dbReference>
<dbReference type="AlphaFoldDB" id="A0A2N1PRX7"/>
<protein>
    <submittedName>
        <fullName evidence="6">4Fe-4S ferredoxin</fullName>
    </submittedName>
</protein>
<keyword evidence="2" id="KW-0479">Metal-binding</keyword>
<keyword evidence="4" id="KW-0411">Iron-sulfur</keyword>
<evidence type="ECO:0000259" key="5">
    <source>
        <dbReference type="PROSITE" id="PS51379"/>
    </source>
</evidence>
<evidence type="ECO:0000256" key="3">
    <source>
        <dbReference type="ARBA" id="ARBA00023004"/>
    </source>
</evidence>
<proteinExistence type="predicted"/>
<keyword evidence="1" id="KW-0004">4Fe-4S</keyword>
<dbReference type="GO" id="GO:0051539">
    <property type="term" value="F:4 iron, 4 sulfur cluster binding"/>
    <property type="evidence" value="ECO:0007669"/>
    <property type="project" value="UniProtKB-KW"/>
</dbReference>
<gene>
    <name evidence="6" type="ORF">CVV64_04805</name>
</gene>
<accession>A0A2N1PRX7</accession>
<dbReference type="Gene3D" id="3.30.70.20">
    <property type="match status" value="1"/>
</dbReference>
<dbReference type="InterPro" id="IPR007160">
    <property type="entry name" value="DUF362"/>
</dbReference>
<reference evidence="6 7" key="1">
    <citation type="journal article" date="2017" name="ISME J.">
        <title>Potential for microbial H2 and metal transformations associated with novel bacteria and archaea in deep terrestrial subsurface sediments.</title>
        <authorList>
            <person name="Hernsdorf A.W."/>
            <person name="Amano Y."/>
            <person name="Miyakawa K."/>
            <person name="Ise K."/>
            <person name="Suzuki Y."/>
            <person name="Anantharaman K."/>
            <person name="Probst A."/>
            <person name="Burstein D."/>
            <person name="Thomas B.C."/>
            <person name="Banfield J.F."/>
        </authorList>
    </citation>
    <scope>NUCLEOTIDE SEQUENCE [LARGE SCALE GENOMIC DNA]</scope>
    <source>
        <strain evidence="6">HGW-Wallbacteria-1</strain>
    </source>
</reference>
<dbReference type="InterPro" id="IPR050157">
    <property type="entry name" value="PSI_iron-sulfur_center"/>
</dbReference>
<evidence type="ECO:0000256" key="2">
    <source>
        <dbReference type="ARBA" id="ARBA00022723"/>
    </source>
</evidence>
<dbReference type="PANTHER" id="PTHR24960:SF79">
    <property type="entry name" value="PHOTOSYSTEM I IRON-SULFUR CENTER"/>
    <property type="match status" value="1"/>
</dbReference>
<feature type="domain" description="4Fe-4S ferredoxin-type" evidence="5">
    <location>
        <begin position="187"/>
        <end position="216"/>
    </location>
</feature>
<evidence type="ECO:0000256" key="4">
    <source>
        <dbReference type="ARBA" id="ARBA00023014"/>
    </source>
</evidence>
<dbReference type="InterPro" id="IPR017900">
    <property type="entry name" value="4Fe4S_Fe_S_CS"/>
</dbReference>
<feature type="domain" description="4Fe-4S ferredoxin-type" evidence="5">
    <location>
        <begin position="218"/>
        <end position="247"/>
    </location>
</feature>
<dbReference type="InterPro" id="IPR017896">
    <property type="entry name" value="4Fe4S_Fe-S-bd"/>
</dbReference>
<dbReference type="Proteomes" id="UP000233256">
    <property type="component" value="Unassembled WGS sequence"/>
</dbReference>
<dbReference type="GO" id="GO:0046872">
    <property type="term" value="F:metal ion binding"/>
    <property type="evidence" value="ECO:0007669"/>
    <property type="project" value="UniProtKB-KW"/>
</dbReference>
<name>A0A2N1PRX7_9BACT</name>
<dbReference type="PROSITE" id="PS51379">
    <property type="entry name" value="4FE4S_FER_2"/>
    <property type="match status" value="2"/>
</dbReference>
<dbReference type="EMBL" id="PGXC01000003">
    <property type="protein sequence ID" value="PKK91093.1"/>
    <property type="molecule type" value="Genomic_DNA"/>
</dbReference>
<evidence type="ECO:0000313" key="7">
    <source>
        <dbReference type="Proteomes" id="UP000233256"/>
    </source>
</evidence>
<evidence type="ECO:0000313" key="6">
    <source>
        <dbReference type="EMBL" id="PKK91093.1"/>
    </source>
</evidence>
<comment type="caution">
    <text evidence="6">The sequence shown here is derived from an EMBL/GenBank/DDBJ whole genome shotgun (WGS) entry which is preliminary data.</text>
</comment>
<sequence>MASNVFFHPVNDPAEIHEVQNAVTTLWEAADAGSRICTQDLVAVKIHVGELANNTHLLPEHVAPVVTLIKQSGGLPFLAETSTIYKGERDNAVRHILHANANGFSIEKTGAPFISLDGLVGNSEIEVTIPGKIFERVLVARDAVTCDGLVAISHPTGHLCAGLGACLKNLGMGLASRTGKLRQHSTVEPLLKSSKCTFCRKCEKWCPEHAIIPDTESKSITILKDKCVGCGECISLCRFGALNFDWNKDSGTIQKAMAEHALGAITGKMDKTVFINILINMTPECDCMGMSQKKVLPDKGVLLSFDPVAIDAATLALATDEASLNLSKLSHPDLDPMVQLEHAAAIGMGTTDFRLIQI</sequence>
<dbReference type="Pfam" id="PF04015">
    <property type="entry name" value="DUF362"/>
    <property type="match status" value="1"/>
</dbReference>
<keyword evidence="3" id="KW-0408">Iron</keyword>
<dbReference type="SUPFAM" id="SSF54862">
    <property type="entry name" value="4Fe-4S ferredoxins"/>
    <property type="match status" value="1"/>
</dbReference>